<dbReference type="Gene3D" id="3.40.1110.10">
    <property type="entry name" value="Calcium-transporting ATPase, cytoplasmic domain N"/>
    <property type="match status" value="1"/>
</dbReference>
<dbReference type="Pfam" id="PF13246">
    <property type="entry name" value="Cation_ATPase"/>
    <property type="match status" value="1"/>
</dbReference>
<dbReference type="Gene3D" id="1.20.1110.10">
    <property type="entry name" value="Calcium-transporting ATPase, transmembrane domain"/>
    <property type="match status" value="1"/>
</dbReference>
<evidence type="ECO:0000256" key="8">
    <source>
        <dbReference type="ARBA" id="ARBA00022989"/>
    </source>
</evidence>
<dbReference type="NCBIfam" id="TIGR01494">
    <property type="entry name" value="ATPase_P-type"/>
    <property type="match status" value="3"/>
</dbReference>
<evidence type="ECO:0000259" key="12">
    <source>
        <dbReference type="SMART" id="SM00831"/>
    </source>
</evidence>
<evidence type="ECO:0000256" key="9">
    <source>
        <dbReference type="ARBA" id="ARBA00023136"/>
    </source>
</evidence>
<evidence type="ECO:0000313" key="13">
    <source>
        <dbReference type="EMBL" id="UUI74367.1"/>
    </source>
</evidence>
<dbReference type="Pfam" id="PF00702">
    <property type="entry name" value="Hydrolase"/>
    <property type="match status" value="1"/>
</dbReference>
<keyword evidence="3" id="KW-0479">Metal-binding</keyword>
<keyword evidence="7" id="KW-1278">Translocase</keyword>
<dbReference type="SFLD" id="SFLDF00027">
    <property type="entry name" value="p-type_atpase"/>
    <property type="match status" value="1"/>
</dbReference>
<keyword evidence="8 11" id="KW-1133">Transmembrane helix</keyword>
<feature type="transmembrane region" description="Helical" evidence="11">
    <location>
        <begin position="98"/>
        <end position="115"/>
    </location>
</feature>
<evidence type="ECO:0000256" key="2">
    <source>
        <dbReference type="ARBA" id="ARBA00022692"/>
    </source>
</evidence>
<feature type="transmembrane region" description="Helical" evidence="11">
    <location>
        <begin position="913"/>
        <end position="930"/>
    </location>
</feature>
<gene>
    <name evidence="13" type="ORF">NP064_11200</name>
</gene>
<dbReference type="Gene3D" id="2.70.150.10">
    <property type="entry name" value="Calcium-transporting ATPase, cytoplasmic transduction domain A"/>
    <property type="match status" value="1"/>
</dbReference>
<dbReference type="SFLD" id="SFLDS00003">
    <property type="entry name" value="Haloacid_Dehalogenase"/>
    <property type="match status" value="1"/>
</dbReference>
<keyword evidence="2 11" id="KW-0812">Transmembrane</keyword>
<keyword evidence="5" id="KW-0067">ATP-binding</keyword>
<feature type="transmembrane region" description="Helical" evidence="11">
    <location>
        <begin position="882"/>
        <end position="901"/>
    </location>
</feature>
<evidence type="ECO:0000313" key="14">
    <source>
        <dbReference type="Proteomes" id="UP001316189"/>
    </source>
</evidence>
<dbReference type="InterPro" id="IPR059000">
    <property type="entry name" value="ATPase_P-type_domA"/>
</dbReference>
<feature type="transmembrane region" description="Helical" evidence="11">
    <location>
        <begin position="260"/>
        <end position="281"/>
    </location>
</feature>
<feature type="transmembrane region" description="Helical" evidence="11">
    <location>
        <begin position="744"/>
        <end position="762"/>
    </location>
</feature>
<dbReference type="InterPro" id="IPR023299">
    <property type="entry name" value="ATPase_P-typ_cyto_dom_N"/>
</dbReference>
<dbReference type="InterPro" id="IPR036412">
    <property type="entry name" value="HAD-like_sf"/>
</dbReference>
<evidence type="ECO:0000256" key="7">
    <source>
        <dbReference type="ARBA" id="ARBA00022967"/>
    </source>
</evidence>
<name>A0ABY5KV57_9CELL</name>
<feature type="transmembrane region" description="Helical" evidence="11">
    <location>
        <begin position="814"/>
        <end position="833"/>
    </location>
</feature>
<organism evidence="13 14">
    <name type="scientific">Cellulomonas chengniuliangii</name>
    <dbReference type="NCBI Taxonomy" id="2968084"/>
    <lineage>
        <taxon>Bacteria</taxon>
        <taxon>Bacillati</taxon>
        <taxon>Actinomycetota</taxon>
        <taxon>Actinomycetes</taxon>
        <taxon>Micrococcales</taxon>
        <taxon>Cellulomonadaceae</taxon>
        <taxon>Cellulomonas</taxon>
    </lineage>
</organism>
<comment type="subcellular location">
    <subcellularLocation>
        <location evidence="1">Cell membrane</location>
        <topology evidence="1">Multi-pass membrane protein</topology>
    </subcellularLocation>
</comment>
<dbReference type="PROSITE" id="PS00154">
    <property type="entry name" value="ATPASE_E1_E2"/>
    <property type="match status" value="1"/>
</dbReference>
<keyword evidence="4" id="KW-0547">Nucleotide-binding</keyword>
<dbReference type="SFLD" id="SFLDG00002">
    <property type="entry name" value="C1.7:_P-type_atpase_like"/>
    <property type="match status" value="1"/>
</dbReference>
<reference evidence="13 14" key="1">
    <citation type="submission" date="2022-07" db="EMBL/GenBank/DDBJ databases">
        <title>Novel species in genus cellulomonas.</title>
        <authorList>
            <person name="Ye L."/>
        </authorList>
    </citation>
    <scope>NUCLEOTIDE SEQUENCE [LARGE SCALE GENOMIC DNA]</scope>
    <source>
        <strain evidence="14">zg-Y338</strain>
    </source>
</reference>
<dbReference type="PRINTS" id="PR00119">
    <property type="entry name" value="CATATPASE"/>
</dbReference>
<dbReference type="Proteomes" id="UP001316189">
    <property type="component" value="Chromosome"/>
</dbReference>
<sequence>MAEAEHLTPSTTAPDTAVPHWHVLDRAQAAAALAVEPESGLDDAEVRRRLAQTGPNALEQAPPTPAWRKVLALLAEPMTIVLLAAAVVSAVVSRELETPIVILVVVVFNAILNLVQESRAESSLRALQDLTVTRATVRRDGEITQVDADGLVPGDVVLLEPGDVVPADGRLIEAAGLEVQESALTGESAPVAKDVAALQDAAASLGDRSDMAYMSTAVTRGRGVMLVTATGMGTEIGRVAGLLDSAGRETTPLQRQIAQLAGFLSAIAGVVIVIVFVLGLLRGVAPAGLFLTAVALAVATIPEGLTAVVTFTLAMGAGRLARRGAILKRLSSVETLGSTAHIATDKTGTLTLNQMTARELFAGQRLFEVTGEGYSTDGELRATGEGPAPDVRRALLGMALASEAVLRDGEVVGDPTEGALVVLAAKGGLDVEAARRAWPRVAEIPFDSDRKYMATFHPWAVVRGEAPADPEAAATLAEWAEGLVPGESGGARVFVKGGPDVVLARCVWLDTPTGRIPLDEAQRERLTALTAQIGSRGLRGMAIAQGEVDAGEDLGALGALTPEELAERLGDLTLLALVGIVDPPRPEARDAIAQAHEAGITVHMITGDHVGTAAAIAGDLGIGGEAVSGAVLDELDDAQLAERARGFGVIARVSPEHKIRLVDALRSDGSVVAMTGDGVNDAPALKQADIGIAMGITGTEVSKSAASMILTDDNFATIVAAVREGRGIYDNVVKFVRFQIATSWGFVLIFLIAGAIGLAGGAPFTALQVLWVNIIMDGPPAMALGLDRPDPGVMRRPPRAVGERILTRARIGRIALSAVVMAAAALAVLELAPGPEPTAGAATTAGTLAFTTFVFSQVFNLLNVRSREASVFTRATLTNRALWISLVAIVVLQVAVVQVPALQGFFTTTSLTGGQWLVAAAVASSVLWVEEGRKAVSRLRG</sequence>
<comment type="catalytic activity">
    <reaction evidence="10">
        <text>ATP + H2O = ADP + phosphate + H(+)</text>
        <dbReference type="Rhea" id="RHEA:13065"/>
        <dbReference type="ChEBI" id="CHEBI:15377"/>
        <dbReference type="ChEBI" id="CHEBI:15378"/>
        <dbReference type="ChEBI" id="CHEBI:30616"/>
        <dbReference type="ChEBI" id="CHEBI:43474"/>
        <dbReference type="ChEBI" id="CHEBI:456216"/>
    </reaction>
</comment>
<evidence type="ECO:0000256" key="11">
    <source>
        <dbReference type="SAM" id="Phobius"/>
    </source>
</evidence>
<dbReference type="SUPFAM" id="SSF81660">
    <property type="entry name" value="Metal cation-transporting ATPase, ATP-binding domain N"/>
    <property type="match status" value="1"/>
</dbReference>
<keyword evidence="9 11" id="KW-0472">Membrane</keyword>
<evidence type="ECO:0000256" key="10">
    <source>
        <dbReference type="ARBA" id="ARBA00049360"/>
    </source>
</evidence>
<dbReference type="PANTHER" id="PTHR24093">
    <property type="entry name" value="CATION TRANSPORTING ATPASE"/>
    <property type="match status" value="1"/>
</dbReference>
<keyword evidence="14" id="KW-1185">Reference proteome</keyword>
<dbReference type="EMBL" id="CP101988">
    <property type="protein sequence ID" value="UUI74367.1"/>
    <property type="molecule type" value="Genomic_DNA"/>
</dbReference>
<evidence type="ECO:0000256" key="3">
    <source>
        <dbReference type="ARBA" id="ARBA00022723"/>
    </source>
</evidence>
<dbReference type="Pfam" id="PF00122">
    <property type="entry name" value="E1-E2_ATPase"/>
    <property type="match status" value="1"/>
</dbReference>
<feature type="transmembrane region" description="Helical" evidence="11">
    <location>
        <begin position="839"/>
        <end position="862"/>
    </location>
</feature>
<dbReference type="InterPro" id="IPR008250">
    <property type="entry name" value="ATPase_P-typ_transduc_dom_A_sf"/>
</dbReference>
<accession>A0ABY5KV57</accession>
<feature type="transmembrane region" description="Helical" evidence="11">
    <location>
        <begin position="70"/>
        <end position="92"/>
    </location>
</feature>
<feature type="domain" description="Cation-transporting P-type ATPase N-terminal" evidence="12">
    <location>
        <begin position="20"/>
        <end position="94"/>
    </location>
</feature>
<dbReference type="SUPFAM" id="SSF81653">
    <property type="entry name" value="Calcium ATPase, transduction domain A"/>
    <property type="match status" value="1"/>
</dbReference>
<dbReference type="Pfam" id="PF00689">
    <property type="entry name" value="Cation_ATPase_C"/>
    <property type="match status" value="1"/>
</dbReference>
<dbReference type="RefSeq" id="WP_227569574.1">
    <property type="nucleotide sequence ID" value="NZ_CP101988.1"/>
</dbReference>
<dbReference type="InterPro" id="IPR006068">
    <property type="entry name" value="ATPase_P-typ_cation-transptr_C"/>
</dbReference>
<dbReference type="InterPro" id="IPR004014">
    <property type="entry name" value="ATPase_P-typ_cation-transptr_N"/>
</dbReference>
<dbReference type="InterPro" id="IPR018303">
    <property type="entry name" value="ATPase_P-typ_P_site"/>
</dbReference>
<dbReference type="InterPro" id="IPR001757">
    <property type="entry name" value="P_typ_ATPase"/>
</dbReference>
<dbReference type="SUPFAM" id="SSF81665">
    <property type="entry name" value="Calcium ATPase, transmembrane domain M"/>
    <property type="match status" value="1"/>
</dbReference>
<dbReference type="Pfam" id="PF00690">
    <property type="entry name" value="Cation_ATPase_N"/>
    <property type="match status" value="1"/>
</dbReference>
<protein>
    <submittedName>
        <fullName evidence="13">Cation-translocating P-type ATPase</fullName>
    </submittedName>
</protein>
<evidence type="ECO:0000256" key="1">
    <source>
        <dbReference type="ARBA" id="ARBA00004651"/>
    </source>
</evidence>
<dbReference type="InterPro" id="IPR044492">
    <property type="entry name" value="P_typ_ATPase_HD_dom"/>
</dbReference>
<keyword evidence="6" id="KW-0460">Magnesium</keyword>
<dbReference type="Gene3D" id="3.40.50.1000">
    <property type="entry name" value="HAD superfamily/HAD-like"/>
    <property type="match status" value="1"/>
</dbReference>
<proteinExistence type="predicted"/>
<evidence type="ECO:0000256" key="5">
    <source>
        <dbReference type="ARBA" id="ARBA00022840"/>
    </source>
</evidence>
<dbReference type="PANTHER" id="PTHR24093:SF506">
    <property type="entry name" value="CATION-TRANSPORTING ATPASE PMA1"/>
    <property type="match status" value="1"/>
</dbReference>
<dbReference type="InterPro" id="IPR023298">
    <property type="entry name" value="ATPase_P-typ_TM_dom_sf"/>
</dbReference>
<dbReference type="SMART" id="SM00831">
    <property type="entry name" value="Cation_ATPase_N"/>
    <property type="match status" value="1"/>
</dbReference>
<dbReference type="SUPFAM" id="SSF56784">
    <property type="entry name" value="HAD-like"/>
    <property type="match status" value="1"/>
</dbReference>
<dbReference type="PRINTS" id="PR00120">
    <property type="entry name" value="HATPASE"/>
</dbReference>
<feature type="transmembrane region" description="Helical" evidence="11">
    <location>
        <begin position="287"/>
        <end position="314"/>
    </location>
</feature>
<evidence type="ECO:0000256" key="6">
    <source>
        <dbReference type="ARBA" id="ARBA00022842"/>
    </source>
</evidence>
<evidence type="ECO:0000256" key="4">
    <source>
        <dbReference type="ARBA" id="ARBA00022741"/>
    </source>
</evidence>
<dbReference type="InterPro" id="IPR023214">
    <property type="entry name" value="HAD_sf"/>
</dbReference>